<gene>
    <name evidence="2" type="ORF">GQ26_0051160</name>
</gene>
<dbReference type="AlphaFoldDB" id="A0A093Y188"/>
<feature type="compositionally biased region" description="Basic and acidic residues" evidence="1">
    <location>
        <begin position="499"/>
        <end position="508"/>
    </location>
</feature>
<proteinExistence type="predicted"/>
<feature type="region of interest" description="Disordered" evidence="1">
    <location>
        <begin position="422"/>
        <end position="524"/>
    </location>
</feature>
<feature type="compositionally biased region" description="Polar residues" evidence="1">
    <location>
        <begin position="369"/>
        <end position="380"/>
    </location>
</feature>
<accession>A0A093Y188</accession>
<comment type="caution">
    <text evidence="2">The sequence shown here is derived from an EMBL/GenBank/DDBJ whole genome shotgun (WGS) entry which is preliminary data.</text>
</comment>
<feature type="compositionally biased region" description="Basic residues" evidence="1">
    <location>
        <begin position="466"/>
        <end position="475"/>
    </location>
</feature>
<feature type="compositionally biased region" description="Polar residues" evidence="1">
    <location>
        <begin position="280"/>
        <end position="297"/>
    </location>
</feature>
<dbReference type="HOGENOM" id="CLU_446244_0_0_1"/>
<sequence>MAVFNSIPQGSSMGQHPSYGNEDLQEGSYSRADVNSNANRKANETRARYVGEMESDLYELWQFIPEENENGGKMWKSAPRKLVASDQATLENLVKTMEAEDSVEEQWESLSPNKQALIKALVREHNQSDNRYKWSYVYIKTKTRKVKGIGNHRDVTLKMDVILLRELQHQPMSAEGSFEASSAGHAGSHSGVPNNRSGGQLTLDDMARQANHAHITSSGPGIYRAAENRGVSVNGQVPSINSQVHPQLQHSPQYIYEQPPSHAQANPQVRLQGHMPAQPGPQQQGRSQVYPYTQNTMPPEANYAMTQGARFHTAQVQGMQKGQATDKYGAKVSPLPNNASPVGGGINIGVNPFASTDDEGIHPAHKASASRNNPSMQKQSGRFAAGDLPQHARKANATAPPPKVVQQDRRINRLRDDSSFMTDDESLFEEEDGYSSAASSVGSIAKGSLHREKRYMRREMSDRDRGHRTHYRKQSQKSYSRSGYTSGNVDILPSTSNHRSRESRRYGDMSRASNRPVTVHESTLDTRTPGLAELNLSANEASYRLMKMEETQRALIDKMDRLSLNLNKPESRDYVERGVTARGIEPEIRRTVLAQPVYYPEPPVYPRRPAYVPREMHPAYMASAYHPYIYEPYP</sequence>
<evidence type="ECO:0000256" key="1">
    <source>
        <dbReference type="SAM" id="MobiDB-lite"/>
    </source>
</evidence>
<dbReference type="EMBL" id="JPOX01000005">
    <property type="protein sequence ID" value="KFX51278.1"/>
    <property type="molecule type" value="Genomic_DNA"/>
</dbReference>
<feature type="compositionally biased region" description="Polar residues" evidence="1">
    <location>
        <begin position="1"/>
        <end position="15"/>
    </location>
</feature>
<name>A0A093Y188_TALMA</name>
<feature type="compositionally biased region" description="Low complexity" evidence="1">
    <location>
        <begin position="173"/>
        <end position="191"/>
    </location>
</feature>
<organism evidence="2">
    <name type="scientific">Talaromyces marneffei PM1</name>
    <dbReference type="NCBI Taxonomy" id="1077442"/>
    <lineage>
        <taxon>Eukaryota</taxon>
        <taxon>Fungi</taxon>
        <taxon>Dikarya</taxon>
        <taxon>Ascomycota</taxon>
        <taxon>Pezizomycotina</taxon>
        <taxon>Eurotiomycetes</taxon>
        <taxon>Eurotiomycetidae</taxon>
        <taxon>Eurotiales</taxon>
        <taxon>Trichocomaceae</taxon>
        <taxon>Talaromyces</taxon>
        <taxon>Talaromyces sect. Talaromyces</taxon>
    </lineage>
</organism>
<reference evidence="2" key="1">
    <citation type="journal article" date="2014" name="PLoS Genet.">
        <title>Signature Gene Expression Reveals Novel Clues to the Molecular Mechanisms of Dimorphic Transition in Penicillium marneffei.</title>
        <authorList>
            <person name="Yang E."/>
            <person name="Wang G."/>
            <person name="Cai J."/>
            <person name="Woo P.C."/>
            <person name="Lau S.K."/>
            <person name="Yuen K.-Y."/>
            <person name="Chow W.-N."/>
            <person name="Lin X."/>
        </authorList>
    </citation>
    <scope>NUCLEOTIDE SEQUENCE [LARGE SCALE GENOMIC DNA]</scope>
    <source>
        <strain evidence="2">PM1</strain>
    </source>
</reference>
<feature type="compositionally biased region" description="Polar residues" evidence="1">
    <location>
        <begin position="476"/>
        <end position="497"/>
    </location>
</feature>
<feature type="region of interest" description="Disordered" evidence="1">
    <location>
        <begin position="350"/>
        <end position="382"/>
    </location>
</feature>
<feature type="region of interest" description="Disordered" evidence="1">
    <location>
        <begin position="173"/>
        <end position="201"/>
    </location>
</feature>
<feature type="region of interest" description="Disordered" evidence="1">
    <location>
        <begin position="1"/>
        <end position="40"/>
    </location>
</feature>
<dbReference type="eggNOG" id="ENOG502RS2E">
    <property type="taxonomic scope" value="Eukaryota"/>
</dbReference>
<evidence type="ECO:0000313" key="2">
    <source>
        <dbReference type="EMBL" id="KFX51278.1"/>
    </source>
</evidence>
<protein>
    <submittedName>
        <fullName evidence="2">Uncharacterized protein</fullName>
    </submittedName>
</protein>
<feature type="compositionally biased region" description="Acidic residues" evidence="1">
    <location>
        <begin position="422"/>
        <end position="433"/>
    </location>
</feature>
<feature type="region of interest" description="Disordered" evidence="1">
    <location>
        <begin position="272"/>
        <end position="300"/>
    </location>
</feature>